<dbReference type="Pfam" id="PF10585">
    <property type="entry name" value="UBA_E1_SCCH"/>
    <property type="match status" value="1"/>
</dbReference>
<dbReference type="Pfam" id="PF05477">
    <property type="entry name" value="SURF2"/>
    <property type="match status" value="1"/>
</dbReference>
<dbReference type="InterPro" id="IPR042449">
    <property type="entry name" value="Ub-E1_IAD_1"/>
</dbReference>
<dbReference type="GO" id="GO:0005634">
    <property type="term" value="C:nucleus"/>
    <property type="evidence" value="ECO:0007669"/>
    <property type="project" value="TreeGrafter"/>
</dbReference>
<evidence type="ECO:0000256" key="4">
    <source>
        <dbReference type="SAM" id="MobiDB-lite"/>
    </source>
</evidence>
<dbReference type="SMART" id="SM00985">
    <property type="entry name" value="UBA_e1_C"/>
    <property type="match status" value="1"/>
</dbReference>
<dbReference type="Proteomes" id="UP000663845">
    <property type="component" value="Unassembled WGS sequence"/>
</dbReference>
<dbReference type="Pfam" id="PF16190">
    <property type="entry name" value="E1_FCCH"/>
    <property type="match status" value="1"/>
</dbReference>
<dbReference type="UniPathway" id="UPA00143"/>
<dbReference type="Gene3D" id="3.40.50.720">
    <property type="entry name" value="NAD(P)-binding Rossmann-like Domain"/>
    <property type="match status" value="2"/>
</dbReference>
<accession>A0A813PLP7</accession>
<protein>
    <recommendedName>
        <fullName evidence="5">Ubiquitin-activating enzyme E1 C-terminal domain-containing protein</fullName>
    </recommendedName>
</protein>
<feature type="region of interest" description="Disordered" evidence="4">
    <location>
        <begin position="181"/>
        <end position="201"/>
    </location>
</feature>
<dbReference type="Gene3D" id="2.40.30.180">
    <property type="entry name" value="Ubiquitin-activating enzyme E1, FCCH domain"/>
    <property type="match status" value="1"/>
</dbReference>
<evidence type="ECO:0000256" key="1">
    <source>
        <dbReference type="ARBA" id="ARBA00004906"/>
    </source>
</evidence>
<organism evidence="6 7">
    <name type="scientific">Adineta steineri</name>
    <dbReference type="NCBI Taxonomy" id="433720"/>
    <lineage>
        <taxon>Eukaryota</taxon>
        <taxon>Metazoa</taxon>
        <taxon>Spiralia</taxon>
        <taxon>Gnathifera</taxon>
        <taxon>Rotifera</taxon>
        <taxon>Eurotatoria</taxon>
        <taxon>Bdelloidea</taxon>
        <taxon>Adinetida</taxon>
        <taxon>Adinetidae</taxon>
        <taxon>Adineta</taxon>
    </lineage>
</organism>
<dbReference type="InterPro" id="IPR032418">
    <property type="entry name" value="E1_FCCH"/>
</dbReference>
<dbReference type="GO" id="GO:0006511">
    <property type="term" value="P:ubiquitin-dependent protein catabolic process"/>
    <property type="evidence" value="ECO:0007669"/>
    <property type="project" value="TreeGrafter"/>
</dbReference>
<name>A0A813PLP7_9BILA</name>
<dbReference type="InterPro" id="IPR000011">
    <property type="entry name" value="UBQ/SUMO-activ_enz_E1-like"/>
</dbReference>
<feature type="domain" description="Ubiquitin-activating enzyme E1 C-terminal" evidence="5">
    <location>
        <begin position="1297"/>
        <end position="1423"/>
    </location>
</feature>
<gene>
    <name evidence="6" type="ORF">JYZ213_LOCUS2604</name>
</gene>
<dbReference type="Pfam" id="PF09358">
    <property type="entry name" value="E1_UFD"/>
    <property type="match status" value="1"/>
</dbReference>
<dbReference type="EMBL" id="CAJNOG010000013">
    <property type="protein sequence ID" value="CAF0753007.1"/>
    <property type="molecule type" value="Genomic_DNA"/>
</dbReference>
<dbReference type="Gene3D" id="3.10.290.60">
    <property type="entry name" value="Ubiquitin-activating enzyme E1, UFD domain"/>
    <property type="match status" value="1"/>
</dbReference>
<evidence type="ECO:0000259" key="5">
    <source>
        <dbReference type="SMART" id="SM00985"/>
    </source>
</evidence>
<dbReference type="GO" id="GO:0004839">
    <property type="term" value="F:ubiquitin activating enzyme activity"/>
    <property type="evidence" value="ECO:0007669"/>
    <property type="project" value="TreeGrafter"/>
</dbReference>
<comment type="caution">
    <text evidence="6">The sequence shown here is derived from an EMBL/GenBank/DDBJ whole genome shotgun (WGS) entry which is preliminary data.</text>
</comment>
<dbReference type="InterPro" id="IPR045886">
    <property type="entry name" value="ThiF/MoeB/HesA"/>
</dbReference>
<evidence type="ECO:0000313" key="6">
    <source>
        <dbReference type="EMBL" id="CAF0753007.1"/>
    </source>
</evidence>
<sequence length="1429" mass="164206">MDIDTNSTVTVNSLLKTYPSLKRIPDKDRIKCSWTQHEIPARVDAIEKYIQGKKYQQTLKKKFDYDSLDLYKEFLEPSTKKNHEKQLFCKLTSRHLNKEPHHIMKHIEGKKFKRAYALWQKCQEDGTEYAPVGRRKKKQQMSVGDDDDEYVDLSDDEIVVEDDDDDLSDLYPDFRRLRASDLKEEEATTNEDNDNNANGEQSKEVFINHISPEGIVTVAGDERHPFQDNDIVLFRELIGLENLNKCERTVKDLNIHQFSIGDISSLGGEYKRGGIAREVKQQIQINFKSLNEQIINPRILTIDGSDYWTKNITGEIPQLIYVHVIMLAISEFKQLYQRLPEPIEINEESDQIRLTNLAKKYLNELISKDHSVNEDRFNHLIKYLLYSAKGSFAPLCSAMGGFVGQQVLTSITGKFTPIQQWLYLDAYELIKEIPFEEEYNLLKSITPDRYQSLRLCIGDTLVQCLAKQRLFMVGCGAIGCELLKLFALLGVGRNGQITITDHDHIEKSNLNRQFLFHKQHLNQPKSTIAAESAHDMNKELKIKSYTLKVGVGTSDICSDKFISDQTIIVNALDNIEARRYMDSRCVTNKKPLIESGTMGPKGHTFVVVPFKSESYSNQNDPIDKDVPYCNVKSFPANIEHCTIWAREKFESTFHMKPSLYNSIMAQANIWNRISNGETIDDLPKIYKFMKRKCTNWNECVNLAREKFDKYFSHKARDLLHKFPADMVDDKGIPYWKLPKRAPTPIEFDINNDLHYNFVLSCAKIFAIIYAIPVANEQINNVEKNKNIISGTKIEPWQPRNKLYLDAFELIKEIPFEEEYNRIKLITPDRYQSLRLCIGDTLVQCLAKQRLFMVGCGAIGCELLKLFALLGVGRNGQITITDHDHIEKSNLNRQFLFHKQHLNQPKSTIAAESAHDMNKELKIKSYTLKVGVGTSDICSDKFISDQTIIVNALDNIEARRYMDSRCVTNKKPLIESGTMGPKGHTFVVVPFKSESYSNQNDPIDKDVPYCNVKSFPANIEHCTIWAREKFESTFHMKPSLYNSIMAQANIWSRISNGETIDDLPKIYKFMKRKCTNWNECVNLAREKFDKYFSHKARDLLHKFPADMVDDKGVPYWKLPKRAPTPIDFDINNDLHYNFVLSCAKIFAIIYAIPVTNEQINNVEKNKNIISETKIEPWQPRNKVIITDPTVAKPTQSKHEGDISTDEWKFAQERTKDYKASPIPFEKDDDFQIDFIAAATNLRAQMYGLEAGDRYEIKRIAGRIVPAIGTTTSTVSGLIIIELVKLCLSQLKELPLEIYRNFYINIALPFLIASEPLACTVQKIGKFDVNIWSSFEIKGNPNMTLEGFIQEVEKKYDIKPVLISEGVKSVYAPWMPKASSQLKRKMDELLPHKANVTYSDLVVLPDDNDMDVQTDGNSEATPPPIRYYFNS</sequence>
<dbReference type="PANTHER" id="PTHR10953">
    <property type="entry name" value="UBIQUITIN-ACTIVATING ENZYME E1"/>
    <property type="match status" value="1"/>
</dbReference>
<dbReference type="Gene3D" id="1.10.10.2660">
    <property type="entry name" value="Ubiquitin-activating enzyme E1, SCCH domain"/>
    <property type="match status" value="2"/>
</dbReference>
<comment type="similarity">
    <text evidence="2">Belongs to the ubiquitin-activating E1 family.</text>
</comment>
<dbReference type="GO" id="GO:0006974">
    <property type="term" value="P:DNA damage response"/>
    <property type="evidence" value="ECO:0007669"/>
    <property type="project" value="TreeGrafter"/>
</dbReference>
<dbReference type="SUPFAM" id="SSF69572">
    <property type="entry name" value="Activating enzymes of the ubiquitin-like proteins"/>
    <property type="match status" value="3"/>
</dbReference>
<dbReference type="InterPro" id="IPR035985">
    <property type="entry name" value="Ubiquitin-activating_enz"/>
</dbReference>
<dbReference type="Pfam" id="PF00899">
    <property type="entry name" value="ThiF"/>
    <property type="match status" value="2"/>
</dbReference>
<evidence type="ECO:0000313" key="7">
    <source>
        <dbReference type="Proteomes" id="UP000663845"/>
    </source>
</evidence>
<evidence type="ECO:0000256" key="3">
    <source>
        <dbReference type="ARBA" id="ARBA00022598"/>
    </source>
</evidence>
<dbReference type="InterPro" id="IPR018965">
    <property type="entry name" value="Ub-activating_enz_E1_C"/>
</dbReference>
<dbReference type="InterPro" id="IPR038252">
    <property type="entry name" value="UBA_E1_C_sf"/>
</dbReference>
<dbReference type="Gene3D" id="3.50.50.80">
    <property type="entry name" value="Ubiquitin-activating enzyme E1, inactive adenylation domain, subdomain 1"/>
    <property type="match status" value="1"/>
</dbReference>
<dbReference type="PANTHER" id="PTHR10953:SF186">
    <property type="entry name" value="UBIQUITIN-LIKE MODIFIER-ACTIVATING ENZYME 6"/>
    <property type="match status" value="1"/>
</dbReference>
<dbReference type="GO" id="GO:0005737">
    <property type="term" value="C:cytoplasm"/>
    <property type="evidence" value="ECO:0007669"/>
    <property type="project" value="TreeGrafter"/>
</dbReference>
<comment type="pathway">
    <text evidence="1">Protein modification; protein ubiquitination.</text>
</comment>
<dbReference type="InterPro" id="IPR008833">
    <property type="entry name" value="Surf2"/>
</dbReference>
<keyword evidence="3" id="KW-0436">Ligase</keyword>
<dbReference type="InterPro" id="IPR000594">
    <property type="entry name" value="ThiF_NAD_FAD-bd"/>
</dbReference>
<dbReference type="InterPro" id="IPR042302">
    <property type="entry name" value="E1_FCCH_sf"/>
</dbReference>
<dbReference type="InterPro" id="IPR019572">
    <property type="entry name" value="UBA_E1_SCCH"/>
</dbReference>
<reference evidence="6" key="1">
    <citation type="submission" date="2021-02" db="EMBL/GenBank/DDBJ databases">
        <authorList>
            <person name="Nowell W R."/>
        </authorList>
    </citation>
    <scope>NUCLEOTIDE SEQUENCE</scope>
</reference>
<proteinExistence type="inferred from homology"/>
<evidence type="ECO:0000256" key="2">
    <source>
        <dbReference type="ARBA" id="ARBA00005673"/>
    </source>
</evidence>
<dbReference type="PRINTS" id="PR01849">
    <property type="entry name" value="UBIQUITINACT"/>
</dbReference>
<dbReference type="InterPro" id="IPR042063">
    <property type="entry name" value="Ubi_acti_E1_SCCH"/>
</dbReference>